<dbReference type="InterPro" id="IPR004556">
    <property type="entry name" value="HemK-like"/>
</dbReference>
<dbReference type="Gene3D" id="3.40.50.150">
    <property type="entry name" value="Vaccinia Virus protein VP39"/>
    <property type="match status" value="1"/>
</dbReference>
<feature type="domain" description="Methyltransferase small" evidence="6">
    <location>
        <begin position="112"/>
        <end position="200"/>
    </location>
</feature>
<evidence type="ECO:0000313" key="9">
    <source>
        <dbReference type="Proteomes" id="UP001257914"/>
    </source>
</evidence>
<dbReference type="InterPro" id="IPR050320">
    <property type="entry name" value="N5-glutamine_MTase"/>
</dbReference>
<comment type="catalytic activity">
    <reaction evidence="4 5">
        <text>L-glutaminyl-[peptide chain release factor] + S-adenosyl-L-methionine = N(5)-methyl-L-glutaminyl-[peptide chain release factor] + S-adenosyl-L-homocysteine + H(+)</text>
        <dbReference type="Rhea" id="RHEA:42896"/>
        <dbReference type="Rhea" id="RHEA-COMP:10271"/>
        <dbReference type="Rhea" id="RHEA-COMP:10272"/>
        <dbReference type="ChEBI" id="CHEBI:15378"/>
        <dbReference type="ChEBI" id="CHEBI:30011"/>
        <dbReference type="ChEBI" id="CHEBI:57856"/>
        <dbReference type="ChEBI" id="CHEBI:59789"/>
        <dbReference type="ChEBI" id="CHEBI:61891"/>
        <dbReference type="EC" id="2.1.1.297"/>
    </reaction>
</comment>
<evidence type="ECO:0000256" key="1">
    <source>
        <dbReference type="ARBA" id="ARBA00022603"/>
    </source>
</evidence>
<dbReference type="PANTHER" id="PTHR18895:SF74">
    <property type="entry name" value="MTRF1L RELEASE FACTOR GLUTAMINE METHYLTRANSFERASE"/>
    <property type="match status" value="1"/>
</dbReference>
<accession>A0ABU3QXF8</accession>
<dbReference type="PANTHER" id="PTHR18895">
    <property type="entry name" value="HEMK METHYLTRANSFERASE"/>
    <property type="match status" value="1"/>
</dbReference>
<evidence type="ECO:0000256" key="4">
    <source>
        <dbReference type="ARBA" id="ARBA00048391"/>
    </source>
</evidence>
<dbReference type="Pfam" id="PF17827">
    <property type="entry name" value="PrmC_N"/>
    <property type="match status" value="1"/>
</dbReference>
<feature type="binding site" evidence="5">
    <location>
        <position position="148"/>
    </location>
    <ligand>
        <name>S-adenosyl-L-methionine</name>
        <dbReference type="ChEBI" id="CHEBI:59789"/>
    </ligand>
</feature>
<evidence type="ECO:0000259" key="7">
    <source>
        <dbReference type="Pfam" id="PF17827"/>
    </source>
</evidence>
<dbReference type="InterPro" id="IPR002052">
    <property type="entry name" value="DNA_methylase_N6_adenine_CS"/>
</dbReference>
<proteinExistence type="inferred from homology"/>
<dbReference type="InterPro" id="IPR019874">
    <property type="entry name" value="RF_methyltr_PrmC"/>
</dbReference>
<dbReference type="InterPro" id="IPR007848">
    <property type="entry name" value="Small_mtfrase_dom"/>
</dbReference>
<dbReference type="PROSITE" id="PS00092">
    <property type="entry name" value="N6_MTASE"/>
    <property type="match status" value="1"/>
</dbReference>
<evidence type="ECO:0000313" key="8">
    <source>
        <dbReference type="EMBL" id="MDU0111959.1"/>
    </source>
</evidence>
<reference evidence="8 9" key="1">
    <citation type="submission" date="2023-10" db="EMBL/GenBank/DDBJ databases">
        <title>Psychrosphaera aquimaarina strain SW33 isolated from seawater.</title>
        <authorList>
            <person name="Bayburt H."/>
            <person name="Kim J.M."/>
            <person name="Choi B.J."/>
            <person name="Jeon C.O."/>
        </authorList>
    </citation>
    <scope>NUCLEOTIDE SEQUENCE [LARGE SCALE GENOMIC DNA]</scope>
    <source>
        <strain evidence="8 9">KCTC 52743</strain>
    </source>
</reference>
<keyword evidence="1 5" id="KW-0489">Methyltransferase</keyword>
<comment type="function">
    <text evidence="5">Methylates the class 1 translation termination release factors RF1/PrfA and RF2/PrfB on the glutamine residue of the universally conserved GGQ motif.</text>
</comment>
<evidence type="ECO:0000256" key="5">
    <source>
        <dbReference type="HAMAP-Rule" id="MF_02126"/>
    </source>
</evidence>
<evidence type="ECO:0000256" key="3">
    <source>
        <dbReference type="ARBA" id="ARBA00022691"/>
    </source>
</evidence>
<feature type="domain" description="Release factor glutamine methyltransferase N-terminal" evidence="7">
    <location>
        <begin position="10"/>
        <end position="78"/>
    </location>
</feature>
<dbReference type="CDD" id="cd02440">
    <property type="entry name" value="AdoMet_MTases"/>
    <property type="match status" value="1"/>
</dbReference>
<dbReference type="InterPro" id="IPR029063">
    <property type="entry name" value="SAM-dependent_MTases_sf"/>
</dbReference>
<dbReference type="EMBL" id="JAWCUA010000001">
    <property type="protein sequence ID" value="MDU0111959.1"/>
    <property type="molecule type" value="Genomic_DNA"/>
</dbReference>
<evidence type="ECO:0000256" key="2">
    <source>
        <dbReference type="ARBA" id="ARBA00022679"/>
    </source>
</evidence>
<feature type="binding site" evidence="5">
    <location>
        <position position="176"/>
    </location>
    <ligand>
        <name>S-adenosyl-L-methionine</name>
        <dbReference type="ChEBI" id="CHEBI:59789"/>
    </ligand>
</feature>
<feature type="binding site" evidence="5">
    <location>
        <begin position="125"/>
        <end position="129"/>
    </location>
    <ligand>
        <name>S-adenosyl-L-methionine</name>
        <dbReference type="ChEBI" id="CHEBI:59789"/>
    </ligand>
</feature>
<name>A0ABU3QXF8_9GAMM</name>
<feature type="binding site" evidence="5">
    <location>
        <position position="191"/>
    </location>
    <ligand>
        <name>S-adenosyl-L-methionine</name>
        <dbReference type="ChEBI" id="CHEBI:59789"/>
    </ligand>
</feature>
<comment type="caution">
    <text evidence="8">The sequence shown here is derived from an EMBL/GenBank/DDBJ whole genome shotgun (WGS) entry which is preliminary data.</text>
</comment>
<dbReference type="RefSeq" id="WP_315945808.1">
    <property type="nucleotide sequence ID" value="NZ_JAWCUA010000001.1"/>
</dbReference>
<evidence type="ECO:0000259" key="6">
    <source>
        <dbReference type="Pfam" id="PF05175"/>
    </source>
</evidence>
<dbReference type="Gene3D" id="1.10.8.10">
    <property type="entry name" value="DNA helicase RuvA subunit, C-terminal domain"/>
    <property type="match status" value="1"/>
</dbReference>
<keyword evidence="3 5" id="KW-0949">S-adenosyl-L-methionine</keyword>
<gene>
    <name evidence="5 8" type="primary">prmC</name>
    <name evidence="8" type="ORF">RT723_02845</name>
</gene>
<feature type="binding site" evidence="5">
    <location>
        <begin position="191"/>
        <end position="194"/>
    </location>
    <ligand>
        <name>substrate</name>
    </ligand>
</feature>
<keyword evidence="2 5" id="KW-0808">Transferase</keyword>
<dbReference type="HAMAP" id="MF_02126">
    <property type="entry name" value="RF_methyltr_PrmC"/>
    <property type="match status" value="1"/>
</dbReference>
<protein>
    <recommendedName>
        <fullName evidence="5">Release factor glutamine methyltransferase</fullName>
        <shortName evidence="5">RF MTase</shortName>
        <ecNumber evidence="5">2.1.1.297</ecNumber>
    </recommendedName>
    <alternativeName>
        <fullName evidence="5">N5-glutamine methyltransferase PrmC</fullName>
    </alternativeName>
    <alternativeName>
        <fullName evidence="5">Protein-(glutamine-N5) MTase PrmC</fullName>
    </alternativeName>
    <alternativeName>
        <fullName evidence="5">Protein-glutamine N-methyltransferase PrmC</fullName>
    </alternativeName>
</protein>
<dbReference type="GO" id="GO:0102559">
    <property type="term" value="F:peptide chain release factor N(5)-glutamine methyltransferase activity"/>
    <property type="evidence" value="ECO:0007669"/>
    <property type="project" value="UniProtKB-EC"/>
</dbReference>
<keyword evidence="9" id="KW-1185">Reference proteome</keyword>
<dbReference type="NCBIfam" id="TIGR03534">
    <property type="entry name" value="RF_mod_PrmC"/>
    <property type="match status" value="1"/>
</dbReference>
<organism evidence="8 9">
    <name type="scientific">Psychrosphaera aquimarina</name>
    <dbReference type="NCBI Taxonomy" id="2044854"/>
    <lineage>
        <taxon>Bacteria</taxon>
        <taxon>Pseudomonadati</taxon>
        <taxon>Pseudomonadota</taxon>
        <taxon>Gammaproteobacteria</taxon>
        <taxon>Alteromonadales</taxon>
        <taxon>Pseudoalteromonadaceae</taxon>
        <taxon>Psychrosphaera</taxon>
    </lineage>
</organism>
<dbReference type="GO" id="GO:0032259">
    <property type="term" value="P:methylation"/>
    <property type="evidence" value="ECO:0007669"/>
    <property type="project" value="UniProtKB-KW"/>
</dbReference>
<dbReference type="SUPFAM" id="SSF53335">
    <property type="entry name" value="S-adenosyl-L-methionine-dependent methyltransferases"/>
    <property type="match status" value="1"/>
</dbReference>
<dbReference type="Pfam" id="PF05175">
    <property type="entry name" value="MTS"/>
    <property type="match status" value="1"/>
</dbReference>
<dbReference type="InterPro" id="IPR040758">
    <property type="entry name" value="PrmC_N"/>
</dbReference>
<dbReference type="Proteomes" id="UP001257914">
    <property type="component" value="Unassembled WGS sequence"/>
</dbReference>
<sequence>MDNSSQIKWLLHDATCSFNKLSDTAKLDAELLMCHVLDCNRTYLFTWPDKTLDEAQLAEFKQVCAKRALGHPIAHIVGYREFWSLNLKVSPATLIPRPDTETLVEQALLLMQEHKDKPFLGLDLGTGTGAIALSLASELKTWEWIAADFVPEAVTLAQENAKLNQINNCKVIQSDWFENIPNTKFNLIVSNPPYIDEADSHLSQGDVRFEPLSALTAGDSGLSDIKIILSQAKQYLHDGGLVMIEHGNTQGKEVRAIFCQNGYSNVNTFKDLSANERITVGYF</sequence>
<comment type="similarity">
    <text evidence="5">Belongs to the protein N5-glutamine methyltransferase family. PrmC subfamily.</text>
</comment>
<dbReference type="NCBIfam" id="TIGR00536">
    <property type="entry name" value="hemK_fam"/>
    <property type="match status" value="1"/>
</dbReference>
<dbReference type="EC" id="2.1.1.297" evidence="5"/>